<feature type="signal peptide" evidence="1">
    <location>
        <begin position="1"/>
        <end position="27"/>
    </location>
</feature>
<feature type="chain" id="PRO_5017367047" description="Transmembrane protein" evidence="1">
    <location>
        <begin position="28"/>
        <end position="98"/>
    </location>
</feature>
<protein>
    <recommendedName>
        <fullName evidence="3">Transmembrane protein</fullName>
    </recommendedName>
</protein>
<evidence type="ECO:0000256" key="1">
    <source>
        <dbReference type="SAM" id="SignalP"/>
    </source>
</evidence>
<evidence type="ECO:0000313" key="2">
    <source>
        <dbReference type="EMBL" id="RHN71296.1"/>
    </source>
</evidence>
<reference evidence="2" key="1">
    <citation type="journal article" date="2018" name="Nat. Plants">
        <title>Whole-genome landscape of Medicago truncatula symbiotic genes.</title>
        <authorList>
            <person name="Pecrix Y."/>
            <person name="Gamas P."/>
            <person name="Carrere S."/>
        </authorList>
    </citation>
    <scope>NUCLEOTIDE SEQUENCE</scope>
    <source>
        <tissue evidence="2">Leaves</tissue>
    </source>
</reference>
<sequence length="98" mass="11003">MMGGMISAAVASWWWLLLLQLQGEVRVSPTKGTLLRSSCWEVEIRKGSYGSCSMLPPSIFASSSKFPWFGNFVSRETYPNPLFSLSFILPTFIGQNYL</sequence>
<gene>
    <name evidence="2" type="ORF">MtrunA17_Chr3g0144671</name>
</gene>
<dbReference type="Proteomes" id="UP000265566">
    <property type="component" value="Chromosome 3"/>
</dbReference>
<comment type="caution">
    <text evidence="2">The sequence shown here is derived from an EMBL/GenBank/DDBJ whole genome shotgun (WGS) entry which is preliminary data.</text>
</comment>
<evidence type="ECO:0008006" key="3">
    <source>
        <dbReference type="Google" id="ProtNLM"/>
    </source>
</evidence>
<keyword evidence="1" id="KW-0732">Signal</keyword>
<accession>A0A396IZV6</accession>
<dbReference type="AlphaFoldDB" id="A0A396IZV6"/>
<dbReference type="EMBL" id="PSQE01000003">
    <property type="protein sequence ID" value="RHN71296.1"/>
    <property type="molecule type" value="Genomic_DNA"/>
</dbReference>
<organism evidence="2">
    <name type="scientific">Medicago truncatula</name>
    <name type="common">Barrel medic</name>
    <name type="synonym">Medicago tribuloides</name>
    <dbReference type="NCBI Taxonomy" id="3880"/>
    <lineage>
        <taxon>Eukaryota</taxon>
        <taxon>Viridiplantae</taxon>
        <taxon>Streptophyta</taxon>
        <taxon>Embryophyta</taxon>
        <taxon>Tracheophyta</taxon>
        <taxon>Spermatophyta</taxon>
        <taxon>Magnoliopsida</taxon>
        <taxon>eudicotyledons</taxon>
        <taxon>Gunneridae</taxon>
        <taxon>Pentapetalae</taxon>
        <taxon>rosids</taxon>
        <taxon>fabids</taxon>
        <taxon>Fabales</taxon>
        <taxon>Fabaceae</taxon>
        <taxon>Papilionoideae</taxon>
        <taxon>50 kb inversion clade</taxon>
        <taxon>NPAAA clade</taxon>
        <taxon>Hologalegina</taxon>
        <taxon>IRL clade</taxon>
        <taxon>Trifolieae</taxon>
        <taxon>Medicago</taxon>
    </lineage>
</organism>
<proteinExistence type="predicted"/>
<dbReference type="Gramene" id="rna19958">
    <property type="protein sequence ID" value="RHN71296.1"/>
    <property type="gene ID" value="gene19958"/>
</dbReference>
<name>A0A396IZV6_MEDTR</name>